<feature type="region of interest" description="Disordered" evidence="2">
    <location>
        <begin position="715"/>
        <end position="761"/>
    </location>
</feature>
<sequence length="784" mass="86232">MLFFEKSSNATYTEQSQRSVLEGQMDTVLNDTSTHAHPVYNQVQAYNGWRRNLVKGGPRQNQSAGIFHGRDLARQNDVNVAATQRPPTPGLETASNSGYSLSGPTYTHAAPVTPVYQQFAICKAESTSTTQLPNHLDAEKEDEGYRTGENSHNFDHPPQPNSGVVPPSTGVMSIAENSSFHHTPTSGPILTQDIPAQFTHTASAPLYDLSNEASKTAYAAQSGIPPQIHSLPLYIAPGTISPVNTLPPSPSARSQTPFTAPESQESSQTPSQALKKCCVDKHGWPFEGLSDDSPWAPEVQKKYDQFLHDERINVTEGLWDLFPMQSRLFVGNLPTERITKRDMFHIFHKYGKLAQIAIKQAYGFIQFLEASSCHAALRFEQGVIVRGRKIRLEDLLGLLQCLPGHPRRVVRGHRSSAELPRSLPLGSLEIYTTSPTSQVNCLPMVSVMGSFIADAVIVVHRDHGPLGFAGLDTSTDRATEVLQGLSDEDVLAHPDLLGAFRIDEGETYLPIPRRAPRDVPDVQLVVLEELDRDFVFYVEDVFRNRGLRVDVLVLGPGISLGAAVHRQFIEGVLAVVRLSRPNQISRKIPLQLFDRTAGLDNVRFLDYPELDPNMSAELLSHQAQAMQRGAAPIEFAPNPAFVIPAMSPMSIPQPNLPVPSNYRSLANLIYSPDGPRIPSLLLATQRTPYSQPVSATQLPVSCFNAPPAPDLASLMPNANPRQVIPTTTQQSVPPSNLEPPERARARRHTPQPPFSPGSRMGRIRHMAMDPLVSHILNLMHHLAE</sequence>
<keyword evidence="1" id="KW-0694">RNA-binding</keyword>
<dbReference type="Gene3D" id="3.30.70.330">
    <property type="match status" value="1"/>
</dbReference>
<dbReference type="PANTHER" id="PTHR23295">
    <property type="entry name" value="NUCLEAR RECEPTOR COACTIVATOR 5-RELATED"/>
    <property type="match status" value="1"/>
</dbReference>
<feature type="region of interest" description="Disordered" evidence="2">
    <location>
        <begin position="129"/>
        <end position="171"/>
    </location>
</feature>
<feature type="domain" description="RRM" evidence="3">
    <location>
        <begin position="326"/>
        <end position="393"/>
    </location>
</feature>
<protein>
    <recommendedName>
        <fullName evidence="3">RRM domain-containing protein</fullName>
    </recommendedName>
</protein>
<dbReference type="InterPro" id="IPR000504">
    <property type="entry name" value="RRM_dom"/>
</dbReference>
<comment type="caution">
    <text evidence="4">The sequence shown here is derived from an EMBL/GenBank/DDBJ whole genome shotgun (WGS) entry which is preliminary data.</text>
</comment>
<keyword evidence="5" id="KW-1185">Reference proteome</keyword>
<organism evidence="4 5">
    <name type="scientific">Penicillium chrysogenum</name>
    <name type="common">Penicillium notatum</name>
    <dbReference type="NCBI Taxonomy" id="5076"/>
    <lineage>
        <taxon>Eukaryota</taxon>
        <taxon>Fungi</taxon>
        <taxon>Dikarya</taxon>
        <taxon>Ascomycota</taxon>
        <taxon>Pezizomycotina</taxon>
        <taxon>Eurotiomycetes</taxon>
        <taxon>Eurotiomycetidae</taxon>
        <taxon>Eurotiales</taxon>
        <taxon>Aspergillaceae</taxon>
        <taxon>Penicillium</taxon>
        <taxon>Penicillium chrysogenum species complex</taxon>
    </lineage>
</organism>
<evidence type="ECO:0000256" key="1">
    <source>
        <dbReference type="PROSITE-ProRule" id="PRU00176"/>
    </source>
</evidence>
<dbReference type="PROSITE" id="PS50102">
    <property type="entry name" value="RRM"/>
    <property type="match status" value="1"/>
</dbReference>
<dbReference type="SUPFAM" id="SSF54928">
    <property type="entry name" value="RNA-binding domain, RBD"/>
    <property type="match status" value="1"/>
</dbReference>
<feature type="compositionally biased region" description="Low complexity" evidence="2">
    <location>
        <begin position="261"/>
        <end position="272"/>
    </location>
</feature>
<accession>A0ABQ8W942</accession>
<dbReference type="SMART" id="SM00360">
    <property type="entry name" value="RRM"/>
    <property type="match status" value="1"/>
</dbReference>
<dbReference type="EMBL" id="JAPVEB010000008">
    <property type="protein sequence ID" value="KAJ5260391.1"/>
    <property type="molecule type" value="Genomic_DNA"/>
</dbReference>
<dbReference type="SUPFAM" id="SSF52954">
    <property type="entry name" value="Class II aaRS ABD-related"/>
    <property type="match status" value="1"/>
</dbReference>
<reference evidence="4 5" key="1">
    <citation type="journal article" date="2023" name="IMA Fungus">
        <title>Comparative genomic study of the Penicillium genus elucidates a diverse pangenome and 15 lateral gene transfer events.</title>
        <authorList>
            <person name="Petersen C."/>
            <person name="Sorensen T."/>
            <person name="Nielsen M.R."/>
            <person name="Sondergaard T.E."/>
            <person name="Sorensen J.L."/>
            <person name="Fitzpatrick D.A."/>
            <person name="Frisvad J.C."/>
            <person name="Nielsen K.L."/>
        </authorList>
    </citation>
    <scope>NUCLEOTIDE SEQUENCE [LARGE SCALE GENOMIC DNA]</scope>
    <source>
        <strain evidence="4 5">IBT 3361</strain>
    </source>
</reference>
<dbReference type="InterPro" id="IPR012677">
    <property type="entry name" value="Nucleotide-bd_a/b_plait_sf"/>
</dbReference>
<dbReference type="InterPro" id="IPR052600">
    <property type="entry name" value="Nuc_rcpt_coact/corep"/>
</dbReference>
<evidence type="ECO:0000313" key="4">
    <source>
        <dbReference type="EMBL" id="KAJ5260391.1"/>
    </source>
</evidence>
<feature type="region of interest" description="Disordered" evidence="2">
    <location>
        <begin position="242"/>
        <end position="272"/>
    </location>
</feature>
<name>A0ABQ8W942_PENCH</name>
<proteinExistence type="predicted"/>
<dbReference type="InterPro" id="IPR035979">
    <property type="entry name" value="RBD_domain_sf"/>
</dbReference>
<evidence type="ECO:0000313" key="5">
    <source>
        <dbReference type="Proteomes" id="UP001220256"/>
    </source>
</evidence>
<feature type="compositionally biased region" description="Polar residues" evidence="2">
    <location>
        <begin position="724"/>
        <end position="734"/>
    </location>
</feature>
<dbReference type="Pfam" id="PF00076">
    <property type="entry name" value="RRM_1"/>
    <property type="match status" value="1"/>
</dbReference>
<dbReference type="Proteomes" id="UP001220256">
    <property type="component" value="Unassembled WGS sequence"/>
</dbReference>
<evidence type="ECO:0000259" key="3">
    <source>
        <dbReference type="PROSITE" id="PS50102"/>
    </source>
</evidence>
<gene>
    <name evidence="4" type="ORF">N7505_009772</name>
</gene>
<evidence type="ECO:0000256" key="2">
    <source>
        <dbReference type="SAM" id="MobiDB-lite"/>
    </source>
</evidence>
<dbReference type="PANTHER" id="PTHR23295:SF6">
    <property type="entry name" value="NEOSIN, ISOFORM A"/>
    <property type="match status" value="1"/>
</dbReference>